<protein>
    <submittedName>
        <fullName evidence="1">Uncharacterized protein</fullName>
    </submittedName>
</protein>
<dbReference type="EMBL" id="CP081303">
    <property type="protein sequence ID" value="QZE13423.1"/>
    <property type="molecule type" value="Genomic_DNA"/>
</dbReference>
<evidence type="ECO:0000313" key="1">
    <source>
        <dbReference type="EMBL" id="QZE13423.1"/>
    </source>
</evidence>
<keyword evidence="2" id="KW-1185">Reference proteome</keyword>
<organism evidence="1 2">
    <name type="scientific">Halosquirtibacter laminarini</name>
    <dbReference type="NCBI Taxonomy" id="3374600"/>
    <lineage>
        <taxon>Bacteria</taxon>
        <taxon>Pseudomonadati</taxon>
        <taxon>Bacteroidota</taxon>
        <taxon>Bacteroidia</taxon>
        <taxon>Marinilabiliales</taxon>
        <taxon>Prolixibacteraceae</taxon>
        <taxon>Halosquirtibacter</taxon>
    </lineage>
</organism>
<dbReference type="Proteomes" id="UP000826212">
    <property type="component" value="Chromosome"/>
</dbReference>
<accession>A0AC61ND02</accession>
<reference evidence="1" key="1">
    <citation type="submission" date="2021-08" db="EMBL/GenBank/DDBJ databases">
        <title>Novel anaerobic bacterium isolated from sea squirt in East Sea, Republic of Korea.</title>
        <authorList>
            <person name="Nguyen T.H."/>
            <person name="Li Z."/>
            <person name="Lee Y.-J."/>
            <person name="Ko J."/>
            <person name="Kim S.-G."/>
        </authorList>
    </citation>
    <scope>NUCLEOTIDE SEQUENCE</scope>
    <source>
        <strain evidence="1">KCTC 25031</strain>
    </source>
</reference>
<sequence length="362" mass="41665">MGYNKENTQQNSTEIELIPLLKHVWSQRIIVVIVSGIFIFIGFLIAIKSKDVYKTRTVFITQESKTNTRGFSGLAAMAGVNFSSQNQMTIVPIVLYPVVVSSVPFQKELMYSKLFLEGDSVTLIEYRNRLEMTKNSFFSKRILGFPKKYMGFVSDDVGLDKVSDFKSGSYSKDEFITMKWLNERVHLIIDEDTECITIETNFNSAEVTAKIANIYLHLLQKKIIEFRTKKSFFDLEEIETRYLSKKKETEMLQLKLATYQDNNMHVSTVLGNIKFDRLNSEYILSQTIYAELAKQYEHAKLQLKKDTPVFVVLKPASVPLYRSDPNRVNICIISLFLGLISGCLIVIMKLVFKNIVNKWIIS</sequence>
<gene>
    <name evidence="1" type="ORF">K4L44_12645</name>
</gene>
<name>A0AC61ND02_9BACT</name>
<evidence type="ECO:0000313" key="2">
    <source>
        <dbReference type="Proteomes" id="UP000826212"/>
    </source>
</evidence>
<proteinExistence type="predicted"/>